<keyword evidence="5 6" id="KW-0496">Mitochondrion</keyword>
<dbReference type="InterPro" id="IPR036402">
    <property type="entry name" value="EF-Ts_dimer_sf"/>
</dbReference>
<dbReference type="InterPro" id="IPR001816">
    <property type="entry name" value="Transl_elong_EFTs/EF1B"/>
</dbReference>
<dbReference type="AlphaFoldDB" id="A0A165FBI5"/>
<dbReference type="PANTHER" id="PTHR11741">
    <property type="entry name" value="ELONGATION FACTOR TS"/>
    <property type="match status" value="1"/>
</dbReference>
<comment type="subcellular location">
    <subcellularLocation>
        <location evidence="6">Mitochondrion</location>
    </subcellularLocation>
</comment>
<dbReference type="GO" id="GO:0070125">
    <property type="term" value="P:mitochondrial translational elongation"/>
    <property type="evidence" value="ECO:0007669"/>
    <property type="project" value="TreeGrafter"/>
</dbReference>
<keyword evidence="2 6" id="KW-0251">Elongation factor</keyword>
<dbReference type="Gene3D" id="1.10.8.10">
    <property type="entry name" value="DNA helicase RuvA subunit, C-terminal domain"/>
    <property type="match status" value="1"/>
</dbReference>
<dbReference type="SUPFAM" id="SSF54713">
    <property type="entry name" value="Elongation factor Ts (EF-Ts), dimerisation domain"/>
    <property type="match status" value="1"/>
</dbReference>
<proteinExistence type="inferred from homology"/>
<dbReference type="PANTHER" id="PTHR11741:SF0">
    <property type="entry name" value="ELONGATION FACTOR TS, MITOCHONDRIAL"/>
    <property type="match status" value="1"/>
</dbReference>
<dbReference type="InterPro" id="IPR014039">
    <property type="entry name" value="Transl_elong_EFTs/EF1B_dimer"/>
</dbReference>
<organism evidence="8 9">
    <name type="scientific">Laetiporus sulphureus 93-53</name>
    <dbReference type="NCBI Taxonomy" id="1314785"/>
    <lineage>
        <taxon>Eukaryota</taxon>
        <taxon>Fungi</taxon>
        <taxon>Dikarya</taxon>
        <taxon>Basidiomycota</taxon>
        <taxon>Agaricomycotina</taxon>
        <taxon>Agaricomycetes</taxon>
        <taxon>Polyporales</taxon>
        <taxon>Laetiporus</taxon>
    </lineage>
</organism>
<evidence type="ECO:0000256" key="2">
    <source>
        <dbReference type="ARBA" id="ARBA00022768"/>
    </source>
</evidence>
<evidence type="ECO:0000256" key="6">
    <source>
        <dbReference type="HAMAP-Rule" id="MF_03135"/>
    </source>
</evidence>
<dbReference type="Proteomes" id="UP000076871">
    <property type="component" value="Unassembled WGS sequence"/>
</dbReference>
<reference evidence="8 9" key="1">
    <citation type="journal article" date="2016" name="Mol. Biol. Evol.">
        <title>Comparative Genomics of Early-Diverging Mushroom-Forming Fungi Provides Insights into the Origins of Lignocellulose Decay Capabilities.</title>
        <authorList>
            <person name="Nagy L.G."/>
            <person name="Riley R."/>
            <person name="Tritt A."/>
            <person name="Adam C."/>
            <person name="Daum C."/>
            <person name="Floudas D."/>
            <person name="Sun H."/>
            <person name="Yadav J.S."/>
            <person name="Pangilinan J."/>
            <person name="Larsson K.H."/>
            <person name="Matsuura K."/>
            <person name="Barry K."/>
            <person name="Labutti K."/>
            <person name="Kuo R."/>
            <person name="Ohm R.A."/>
            <person name="Bhattacharya S.S."/>
            <person name="Shirouzu T."/>
            <person name="Yoshinaga Y."/>
            <person name="Martin F.M."/>
            <person name="Grigoriev I.V."/>
            <person name="Hibbett D.S."/>
        </authorList>
    </citation>
    <scope>NUCLEOTIDE SEQUENCE [LARGE SCALE GENOMIC DNA]</scope>
    <source>
        <strain evidence="8 9">93-53</strain>
    </source>
</reference>
<dbReference type="HAMAP" id="MF_00050">
    <property type="entry name" value="EF_Ts"/>
    <property type="match status" value="1"/>
</dbReference>
<evidence type="ECO:0000313" key="9">
    <source>
        <dbReference type="Proteomes" id="UP000076871"/>
    </source>
</evidence>
<accession>A0A165FBI5</accession>
<keyword evidence="4" id="KW-0809">Transit peptide</keyword>
<feature type="domain" description="Translation elongation factor EFTs/EF1B dimerisation" evidence="7">
    <location>
        <begin position="106"/>
        <end position="200"/>
    </location>
</feature>
<dbReference type="InterPro" id="IPR018101">
    <property type="entry name" value="Transl_elong_Ts_CS"/>
</dbReference>
<evidence type="ECO:0000256" key="4">
    <source>
        <dbReference type="ARBA" id="ARBA00022946"/>
    </source>
</evidence>
<dbReference type="SUPFAM" id="SSF46934">
    <property type="entry name" value="UBA-like"/>
    <property type="match status" value="1"/>
</dbReference>
<comment type="similarity">
    <text evidence="1 6">Belongs to the EF-Ts family.</text>
</comment>
<dbReference type="OrthoDB" id="277235at2759"/>
<dbReference type="GO" id="GO:0003746">
    <property type="term" value="F:translation elongation factor activity"/>
    <property type="evidence" value="ECO:0007669"/>
    <property type="project" value="UniProtKB-UniRule"/>
</dbReference>
<dbReference type="FunCoup" id="A0A165FBI5">
    <property type="interactions" value="293"/>
</dbReference>
<dbReference type="InterPro" id="IPR009060">
    <property type="entry name" value="UBA-like_sf"/>
</dbReference>
<dbReference type="EMBL" id="KV427614">
    <property type="protein sequence ID" value="KZT08716.1"/>
    <property type="molecule type" value="Genomic_DNA"/>
</dbReference>
<evidence type="ECO:0000256" key="1">
    <source>
        <dbReference type="ARBA" id="ARBA00005532"/>
    </source>
</evidence>
<name>A0A165FBI5_9APHY</name>
<dbReference type="GO" id="GO:0005739">
    <property type="term" value="C:mitochondrion"/>
    <property type="evidence" value="ECO:0007669"/>
    <property type="project" value="UniProtKB-SubCell"/>
</dbReference>
<dbReference type="InParanoid" id="A0A165FBI5"/>
<dbReference type="STRING" id="1314785.A0A165FBI5"/>
<gene>
    <name evidence="6" type="primary">TSF1</name>
    <name evidence="8" type="ORF">LAESUDRAFT_742395</name>
</gene>
<sequence length="344" mass="37137">MFAGTRGLRLCSFSRMYSSVPPKKSLKELVVKLRSHVDVSPIQAGQALKASDMDISKAVAWLEKHLAESAAKKAAKVEGRSTNEGMIGTVVLSGGAASGGQGGVRAAMVELNCETDFVARNDLFANLLDDIAHTAAFISEPVNSDKFMQPFSLGILQNSPLLSRSDPQQNSDATVSDAMRDLTGRVGEKISLRRALTVVRDPFPPTQHDIAVKVASRVHQSVRNPKQGRIGALALLALKSPRLSEIIALQSFQDELEKLCGALGRQIIGFPTTSVRLSPGSQDDGALYEQPFNMYNGPGNDQPVQVFLRNWSREQGLLEGAEEDTAGLEVLEFAKWTVGEALSH</sequence>
<keyword evidence="3 6" id="KW-0648">Protein biosynthesis</keyword>
<dbReference type="Pfam" id="PF00889">
    <property type="entry name" value="EF_TS"/>
    <property type="match status" value="1"/>
</dbReference>
<keyword evidence="9" id="KW-1185">Reference proteome</keyword>
<dbReference type="PROSITE" id="PS01127">
    <property type="entry name" value="EF_TS_2"/>
    <property type="match status" value="1"/>
</dbReference>
<evidence type="ECO:0000256" key="5">
    <source>
        <dbReference type="ARBA" id="ARBA00023128"/>
    </source>
</evidence>
<dbReference type="Gene3D" id="3.30.479.20">
    <property type="entry name" value="Elongation factor Ts, dimerisation domain"/>
    <property type="match status" value="2"/>
</dbReference>
<protein>
    <recommendedName>
        <fullName evidence="6">Elongation factor Ts, mitochondrial</fullName>
        <shortName evidence="6">EF-Ts</shortName>
        <shortName evidence="6">EF-TsMt</shortName>
    </recommendedName>
</protein>
<evidence type="ECO:0000313" key="8">
    <source>
        <dbReference type="EMBL" id="KZT08716.1"/>
    </source>
</evidence>
<comment type="function">
    <text evidence="6">Associates with the EF-Tu.GDP complex and induces the exchange of GDP to GTP. It remains bound to the aminoacyl-tRNA.EF-Tu.GTP complex up to the GTP hydrolysis stage on the ribosome.</text>
</comment>
<evidence type="ECO:0000259" key="7">
    <source>
        <dbReference type="Pfam" id="PF00889"/>
    </source>
</evidence>
<evidence type="ECO:0000256" key="3">
    <source>
        <dbReference type="ARBA" id="ARBA00022917"/>
    </source>
</evidence>